<evidence type="ECO:0000313" key="1">
    <source>
        <dbReference type="EMBL" id="CAI9085735.1"/>
    </source>
</evidence>
<evidence type="ECO:0000313" key="2">
    <source>
        <dbReference type="Proteomes" id="UP001161497"/>
    </source>
</evidence>
<name>A0ABM9IDH1_9BACT</name>
<organism evidence="1 2">
    <name type="scientific">Candidatus Methylacidiphilum fumarolicum</name>
    <dbReference type="NCBI Taxonomy" id="591154"/>
    <lineage>
        <taxon>Bacteria</taxon>
        <taxon>Pseudomonadati</taxon>
        <taxon>Verrucomicrobiota</taxon>
        <taxon>Methylacidiphilae</taxon>
        <taxon>Methylacidiphilales</taxon>
        <taxon>Methylacidiphilaceae</taxon>
        <taxon>Methylacidiphilum (ex Ratnadevi et al. 2023)</taxon>
    </lineage>
</organism>
<protein>
    <submittedName>
        <fullName evidence="1">Uncharacterized protein</fullName>
    </submittedName>
</protein>
<sequence length="210" mass="24911">MNKKIVGNWKEKENLCTEEKEEKELSKIVFPEDLGIHFNEELESSPLSLRAILFEAYFYQRLGKEIPRNSNNEPSFPAIVIDRNFFLSLLDGEYPLWSQMYDEAPEAWEEWFIIDNPKKPGTVILSMPIEKKEIGNHSIEFIKSSLHPLKNELLECCKKLSTSCQLLYSIWEKRNFRFVVFDKLPKDFVNKKFRLEQIDKQKKISIEMKK</sequence>
<keyword evidence="2" id="KW-1185">Reference proteome</keyword>
<dbReference type="EMBL" id="OX458932">
    <property type="protein sequence ID" value="CAI9085735.1"/>
    <property type="molecule type" value="Genomic_DNA"/>
</dbReference>
<accession>A0ABM9IDH1</accession>
<dbReference type="Proteomes" id="UP001161497">
    <property type="component" value="Chromosome"/>
</dbReference>
<gene>
    <name evidence="1" type="ORF">MFUM_1387</name>
</gene>
<dbReference type="RefSeq" id="WP_009061455.1">
    <property type="nucleotide sequence ID" value="NZ_JAHXRZ010000011.1"/>
</dbReference>
<proteinExistence type="predicted"/>
<reference evidence="1" key="1">
    <citation type="submission" date="2023-03" db="EMBL/GenBank/DDBJ databases">
        <authorList>
            <person name="Cremers G."/>
            <person name="Picone N."/>
        </authorList>
    </citation>
    <scope>NUCLEOTIDE SEQUENCE</scope>
    <source>
        <strain evidence="1">Sample_alias</strain>
    </source>
</reference>